<dbReference type="Pfam" id="PF00615">
    <property type="entry name" value="RGS"/>
    <property type="match status" value="1"/>
</dbReference>
<proteinExistence type="predicted"/>
<dbReference type="SMART" id="SM00315">
    <property type="entry name" value="RGS"/>
    <property type="match status" value="1"/>
</dbReference>
<keyword evidence="1" id="KW-0734">Signal transduction inhibitor</keyword>
<feature type="region of interest" description="Disordered" evidence="2">
    <location>
        <begin position="287"/>
        <end position="309"/>
    </location>
</feature>
<dbReference type="InterPro" id="IPR058855">
    <property type="entry name" value="RGS1/SST2-like_Fungal-DR"/>
</dbReference>
<dbReference type="InterPro" id="IPR044926">
    <property type="entry name" value="RGS_subdomain_2"/>
</dbReference>
<feature type="region of interest" description="Disordered" evidence="2">
    <location>
        <begin position="219"/>
        <end position="244"/>
    </location>
</feature>
<feature type="domain" description="DEP" evidence="4">
    <location>
        <begin position="298"/>
        <end position="378"/>
    </location>
</feature>
<feature type="region of interest" description="Disordered" evidence="2">
    <location>
        <begin position="425"/>
        <end position="480"/>
    </location>
</feature>
<dbReference type="STRING" id="90262.A0A1X2HYM7"/>
<feature type="compositionally biased region" description="Low complexity" evidence="2">
    <location>
        <begin position="300"/>
        <end position="309"/>
    </location>
</feature>
<protein>
    <submittedName>
        <fullName evidence="5">Regulator of G protein signaling domain-domain-containing protein</fullName>
    </submittedName>
</protein>
<feature type="compositionally biased region" description="Low complexity" evidence="2">
    <location>
        <begin position="229"/>
        <end position="244"/>
    </location>
</feature>
<dbReference type="GO" id="GO:0035556">
    <property type="term" value="P:intracellular signal transduction"/>
    <property type="evidence" value="ECO:0007669"/>
    <property type="project" value="InterPro"/>
</dbReference>
<gene>
    <name evidence="5" type="ORF">BCR42DRAFT_428471</name>
</gene>
<dbReference type="Gene3D" id="1.10.167.10">
    <property type="entry name" value="Regulator of G-protein Signalling 4, domain 2"/>
    <property type="match status" value="1"/>
</dbReference>
<feature type="domain" description="RGS" evidence="3">
    <location>
        <begin position="488"/>
        <end position="640"/>
    </location>
</feature>
<feature type="compositionally biased region" description="Low complexity" evidence="2">
    <location>
        <begin position="447"/>
        <end position="472"/>
    </location>
</feature>
<dbReference type="PROSITE" id="PS50132">
    <property type="entry name" value="RGS"/>
    <property type="match status" value="1"/>
</dbReference>
<dbReference type="PANTHER" id="PTHR10845:SF192">
    <property type="entry name" value="DOUBLE HIT, ISOFORM B"/>
    <property type="match status" value="1"/>
</dbReference>
<dbReference type="InterPro" id="IPR036305">
    <property type="entry name" value="RGS_sf"/>
</dbReference>
<evidence type="ECO:0000313" key="6">
    <source>
        <dbReference type="Proteomes" id="UP000193560"/>
    </source>
</evidence>
<dbReference type="PROSITE" id="PS50186">
    <property type="entry name" value="DEP"/>
    <property type="match status" value="1"/>
</dbReference>
<dbReference type="OrthoDB" id="196547at2759"/>
<dbReference type="Gene3D" id="1.10.10.10">
    <property type="entry name" value="Winged helix-like DNA-binding domain superfamily/Winged helix DNA-binding domain"/>
    <property type="match status" value="1"/>
</dbReference>
<dbReference type="InterPro" id="IPR036388">
    <property type="entry name" value="WH-like_DNA-bd_sf"/>
</dbReference>
<name>A0A1X2HYM7_9FUNG</name>
<dbReference type="Pfam" id="PF25889">
    <property type="entry name" value="WHD_Fungal_DR"/>
    <property type="match status" value="1"/>
</dbReference>
<dbReference type="SUPFAM" id="SSF48097">
    <property type="entry name" value="Regulator of G-protein signaling, RGS"/>
    <property type="match status" value="1"/>
</dbReference>
<evidence type="ECO:0000256" key="1">
    <source>
        <dbReference type="ARBA" id="ARBA00022700"/>
    </source>
</evidence>
<accession>A0A1X2HYM7</accession>
<dbReference type="Proteomes" id="UP000193560">
    <property type="component" value="Unassembled WGS sequence"/>
</dbReference>
<feature type="compositionally biased region" description="Low complexity" evidence="2">
    <location>
        <begin position="395"/>
        <end position="408"/>
    </location>
</feature>
<dbReference type="InterPro" id="IPR000591">
    <property type="entry name" value="DEP_dom"/>
</dbReference>
<sequence>MDLDHSRQAYTSMIKVTIDGRPYLKDIHDLFAALITQIQLSTHRYLFRNYYNTFSTEDAIAALASLRVSHTVRTADTKNSHGQAQTVTTITTFNMDKDMAKALCLQFQVCRLMENAVDPSSSSSRNVASVNDKTLWQLTPKGLCVVQDFCVRTEVDMAPMRKYFECIPSIQLVPLERQTDDDQLTLGRQHLSLIFMIMATSLPLEGNVLTHHQQQVPDLVTSSAKKKSSPTSSLSSSSSSVSSSSSASLSATITAPAATAAPFTMSTHSTYADAKVQLLSNYLLTMSGQQKRQPTQHPPQKMYRQQQQKGYQQKKLASVAIRSTFSSQLGYDWLIDCSTVSCYDEAQVLLEEFIKYGWLKYQDGSARYADKPLHASSKVMLEVTPSGNQIISKMSTTSSSSATSTRSSLPQQDTRAGLADLFLPQSSTAPKDEGQSRHPHRRSFCMTTTSTSDNTTRLVRSNSSGGNSMDMSPLSSSLTNGGESNVSKLHHILHDAQLRSLFKIFLRSHFCEENLDFWIDYAALCQKLRRGGPVMPTHNQKELLEDAYDVWATYLNPCGAHNELNIDHGLRQDMARAVNSIMTIDHTSGASRLVITSHSVSASLRMILKWLDRVNDQICRLMATDSVPTFIKTPSYRQLMDDSTSSTSTKADITYPPSALVA</sequence>
<dbReference type="InterPro" id="IPR016137">
    <property type="entry name" value="RGS"/>
</dbReference>
<evidence type="ECO:0000256" key="2">
    <source>
        <dbReference type="SAM" id="MobiDB-lite"/>
    </source>
</evidence>
<evidence type="ECO:0000313" key="5">
    <source>
        <dbReference type="EMBL" id="ORZ05244.1"/>
    </source>
</evidence>
<dbReference type="PANTHER" id="PTHR10845">
    <property type="entry name" value="REGULATOR OF G PROTEIN SIGNALING"/>
    <property type="match status" value="1"/>
</dbReference>
<keyword evidence="6" id="KW-1185">Reference proteome</keyword>
<evidence type="ECO:0000259" key="4">
    <source>
        <dbReference type="PROSITE" id="PS50186"/>
    </source>
</evidence>
<reference evidence="5 6" key="1">
    <citation type="submission" date="2016-07" db="EMBL/GenBank/DDBJ databases">
        <title>Pervasive Adenine N6-methylation of Active Genes in Fungi.</title>
        <authorList>
            <consortium name="DOE Joint Genome Institute"/>
            <person name="Mondo S.J."/>
            <person name="Dannebaum R.O."/>
            <person name="Kuo R.C."/>
            <person name="Labutti K."/>
            <person name="Haridas S."/>
            <person name="Kuo A."/>
            <person name="Salamov A."/>
            <person name="Ahrendt S.R."/>
            <person name="Lipzen A."/>
            <person name="Sullivan W."/>
            <person name="Andreopoulos W.B."/>
            <person name="Clum A."/>
            <person name="Lindquist E."/>
            <person name="Daum C."/>
            <person name="Ramamoorthy G.K."/>
            <person name="Gryganskyi A."/>
            <person name="Culley D."/>
            <person name="Magnuson J.K."/>
            <person name="James T.Y."/>
            <person name="O'Malley M.A."/>
            <person name="Stajich J.E."/>
            <person name="Spatafora J.W."/>
            <person name="Visel A."/>
            <person name="Grigoriev I.V."/>
        </authorList>
    </citation>
    <scope>NUCLEOTIDE SEQUENCE [LARGE SCALE GENOMIC DNA]</scope>
    <source>
        <strain evidence="5 6">NRRL 1336</strain>
    </source>
</reference>
<evidence type="ECO:0000259" key="3">
    <source>
        <dbReference type="PROSITE" id="PS50132"/>
    </source>
</evidence>
<dbReference type="EMBL" id="MCGE01000045">
    <property type="protein sequence ID" value="ORZ05244.1"/>
    <property type="molecule type" value="Genomic_DNA"/>
</dbReference>
<organism evidence="5 6">
    <name type="scientific">Absidia repens</name>
    <dbReference type="NCBI Taxonomy" id="90262"/>
    <lineage>
        <taxon>Eukaryota</taxon>
        <taxon>Fungi</taxon>
        <taxon>Fungi incertae sedis</taxon>
        <taxon>Mucoromycota</taxon>
        <taxon>Mucoromycotina</taxon>
        <taxon>Mucoromycetes</taxon>
        <taxon>Mucorales</taxon>
        <taxon>Cunninghamellaceae</taxon>
        <taxon>Absidia</taxon>
    </lineage>
</organism>
<feature type="region of interest" description="Disordered" evidence="2">
    <location>
        <begin position="391"/>
        <end position="412"/>
    </location>
</feature>
<dbReference type="GO" id="GO:0009968">
    <property type="term" value="P:negative regulation of signal transduction"/>
    <property type="evidence" value="ECO:0007669"/>
    <property type="project" value="UniProtKB-KW"/>
</dbReference>
<dbReference type="AlphaFoldDB" id="A0A1X2HYM7"/>
<comment type="caution">
    <text evidence="5">The sequence shown here is derived from an EMBL/GenBank/DDBJ whole genome shotgun (WGS) entry which is preliminary data.</text>
</comment>